<dbReference type="AlphaFoldDB" id="A0A9Q1CB40"/>
<keyword evidence="5 7" id="KW-0472">Membrane</keyword>
<comment type="catalytic activity">
    <reaction evidence="7">
        <text>L-cysteinyl-[protein] + hexadecanoyl-CoA = S-hexadecanoyl-L-cysteinyl-[protein] + CoA</text>
        <dbReference type="Rhea" id="RHEA:36683"/>
        <dbReference type="Rhea" id="RHEA-COMP:10131"/>
        <dbReference type="Rhea" id="RHEA-COMP:11032"/>
        <dbReference type="ChEBI" id="CHEBI:29950"/>
        <dbReference type="ChEBI" id="CHEBI:57287"/>
        <dbReference type="ChEBI" id="CHEBI:57379"/>
        <dbReference type="ChEBI" id="CHEBI:74151"/>
        <dbReference type="EC" id="2.3.1.225"/>
    </reaction>
</comment>
<sequence length="334" mass="37499">MGSIGLRVENSGMTPSQGNSQIRLEPLHKKGQHLSEEDLEKQLSRLSETNNHCCRCCGLTRFLKLQKAWFIQDPCGIICAVLTYVLLVYGVIVTNAVLLFPLELDLYSSINGVIFNTLGFLALVSHIKAMMNDPGAIPLGNATRNQLSQLGLKVGQVVYRCPKCVCIKPERTHHCSVCKRCIRKMDHHCPWVNNCVGEYNQKYFVLFTLYIALVSLHSLLMLLIHFISCVGTDWGDECAYFSVPATIILMMTLGMEGLLFSLFTLIMFCTQLHAICTDETGIEQLKREQPTWTKKGKCLSMKAVFGSKMSIDWLNPFVKPDIGSGKDLPYMYSV</sequence>
<gene>
    <name evidence="10" type="ORF">HOLleu_12265</name>
</gene>
<keyword evidence="3 7" id="KW-0812">Transmembrane</keyword>
<feature type="domain" description="Palmitoyltransferase DHHC" evidence="9">
    <location>
        <begin position="161"/>
        <end position="287"/>
    </location>
</feature>
<keyword evidence="2 7" id="KW-0808">Transferase</keyword>
<feature type="region of interest" description="Disordered" evidence="8">
    <location>
        <begin position="1"/>
        <end position="20"/>
    </location>
</feature>
<feature type="transmembrane region" description="Helical" evidence="7">
    <location>
        <begin position="247"/>
        <end position="268"/>
    </location>
</feature>
<protein>
    <recommendedName>
        <fullName evidence="7">Palmitoyltransferase</fullName>
        <ecNumber evidence="7">2.3.1.225</ecNumber>
    </recommendedName>
</protein>
<evidence type="ECO:0000256" key="1">
    <source>
        <dbReference type="ARBA" id="ARBA00004141"/>
    </source>
</evidence>
<keyword evidence="6 7" id="KW-0012">Acyltransferase</keyword>
<keyword evidence="4 7" id="KW-1133">Transmembrane helix</keyword>
<evidence type="ECO:0000256" key="3">
    <source>
        <dbReference type="ARBA" id="ARBA00022692"/>
    </source>
</evidence>
<evidence type="ECO:0000259" key="9">
    <source>
        <dbReference type="Pfam" id="PF01529"/>
    </source>
</evidence>
<evidence type="ECO:0000313" key="11">
    <source>
        <dbReference type="Proteomes" id="UP001152320"/>
    </source>
</evidence>
<comment type="subcellular location">
    <subcellularLocation>
        <location evidence="1">Membrane</location>
        <topology evidence="1">Multi-pass membrane protein</topology>
    </subcellularLocation>
</comment>
<dbReference type="InterPro" id="IPR001594">
    <property type="entry name" value="Palmitoyltrfase_DHHC"/>
</dbReference>
<evidence type="ECO:0000313" key="10">
    <source>
        <dbReference type="EMBL" id="KAJ8041450.1"/>
    </source>
</evidence>
<reference evidence="10" key="1">
    <citation type="submission" date="2021-10" db="EMBL/GenBank/DDBJ databases">
        <title>Tropical sea cucumber genome reveals ecological adaptation and Cuvierian tubules defense mechanism.</title>
        <authorList>
            <person name="Chen T."/>
        </authorList>
    </citation>
    <scope>NUCLEOTIDE SEQUENCE</scope>
    <source>
        <strain evidence="10">Nanhai2018</strain>
        <tissue evidence="10">Muscle</tissue>
    </source>
</reference>
<dbReference type="OrthoDB" id="331948at2759"/>
<dbReference type="GO" id="GO:0016020">
    <property type="term" value="C:membrane"/>
    <property type="evidence" value="ECO:0007669"/>
    <property type="project" value="UniProtKB-SubCell"/>
</dbReference>
<comment type="caution">
    <text evidence="10">The sequence shown here is derived from an EMBL/GenBank/DDBJ whole genome shotgun (WGS) entry which is preliminary data.</text>
</comment>
<dbReference type="GO" id="GO:0019706">
    <property type="term" value="F:protein-cysteine S-palmitoyltransferase activity"/>
    <property type="evidence" value="ECO:0007669"/>
    <property type="project" value="UniProtKB-EC"/>
</dbReference>
<organism evidence="10 11">
    <name type="scientific">Holothuria leucospilota</name>
    <name type="common">Black long sea cucumber</name>
    <name type="synonym">Mertensiothuria leucospilota</name>
    <dbReference type="NCBI Taxonomy" id="206669"/>
    <lineage>
        <taxon>Eukaryota</taxon>
        <taxon>Metazoa</taxon>
        <taxon>Echinodermata</taxon>
        <taxon>Eleutherozoa</taxon>
        <taxon>Echinozoa</taxon>
        <taxon>Holothuroidea</taxon>
        <taxon>Aspidochirotacea</taxon>
        <taxon>Aspidochirotida</taxon>
        <taxon>Holothuriidae</taxon>
        <taxon>Holothuria</taxon>
    </lineage>
</organism>
<dbReference type="PANTHER" id="PTHR12246">
    <property type="entry name" value="PALMITOYLTRANSFERASE ZDHHC16"/>
    <property type="match status" value="1"/>
</dbReference>
<keyword evidence="11" id="KW-1185">Reference proteome</keyword>
<comment type="domain">
    <text evidence="7">The DHHC domain is required for palmitoyltransferase activity.</text>
</comment>
<dbReference type="PROSITE" id="PS50216">
    <property type="entry name" value="DHHC"/>
    <property type="match status" value="1"/>
</dbReference>
<dbReference type="Proteomes" id="UP001152320">
    <property type="component" value="Chromosome 5"/>
</dbReference>
<accession>A0A9Q1CB40</accession>
<feature type="transmembrane region" description="Helical" evidence="7">
    <location>
        <begin position="106"/>
        <end position="124"/>
    </location>
</feature>
<evidence type="ECO:0000256" key="2">
    <source>
        <dbReference type="ARBA" id="ARBA00022679"/>
    </source>
</evidence>
<comment type="similarity">
    <text evidence="7">Belongs to the DHHC palmitoyltransferase family.</text>
</comment>
<evidence type="ECO:0000256" key="7">
    <source>
        <dbReference type="RuleBase" id="RU079119"/>
    </source>
</evidence>
<evidence type="ECO:0000256" key="5">
    <source>
        <dbReference type="ARBA" id="ARBA00023136"/>
    </source>
</evidence>
<dbReference type="EMBL" id="JAIZAY010000005">
    <property type="protein sequence ID" value="KAJ8041450.1"/>
    <property type="molecule type" value="Genomic_DNA"/>
</dbReference>
<evidence type="ECO:0000256" key="4">
    <source>
        <dbReference type="ARBA" id="ARBA00022989"/>
    </source>
</evidence>
<feature type="transmembrane region" description="Helical" evidence="7">
    <location>
        <begin position="203"/>
        <end position="227"/>
    </location>
</feature>
<dbReference type="Pfam" id="PF01529">
    <property type="entry name" value="DHHC"/>
    <property type="match status" value="1"/>
</dbReference>
<feature type="transmembrane region" description="Helical" evidence="7">
    <location>
        <begin position="75"/>
        <end position="100"/>
    </location>
</feature>
<dbReference type="EC" id="2.3.1.225" evidence="7"/>
<dbReference type="InterPro" id="IPR039859">
    <property type="entry name" value="PFA4/ZDH16/20/ERF2-like"/>
</dbReference>
<evidence type="ECO:0000256" key="6">
    <source>
        <dbReference type="ARBA" id="ARBA00023315"/>
    </source>
</evidence>
<evidence type="ECO:0000256" key="8">
    <source>
        <dbReference type="SAM" id="MobiDB-lite"/>
    </source>
</evidence>
<proteinExistence type="inferred from homology"/>
<name>A0A9Q1CB40_HOLLE</name>
<feature type="compositionally biased region" description="Polar residues" evidence="8">
    <location>
        <begin position="11"/>
        <end position="20"/>
    </location>
</feature>